<dbReference type="GO" id="GO:0005737">
    <property type="term" value="C:cytoplasm"/>
    <property type="evidence" value="ECO:0007669"/>
    <property type="project" value="UniProtKB-SubCell"/>
</dbReference>
<dbReference type="PIRSF" id="PIRSF000450">
    <property type="entry name" value="H_ser_succinyltr"/>
    <property type="match status" value="1"/>
</dbReference>
<gene>
    <name evidence="8" type="primary">metAA</name>
    <name evidence="10" type="ORF">HMPREF1866_02845</name>
</gene>
<evidence type="ECO:0000313" key="10">
    <source>
        <dbReference type="EMBL" id="KXB52927.1"/>
    </source>
</evidence>
<feature type="active site" evidence="8">
    <location>
        <position position="239"/>
    </location>
</feature>
<evidence type="ECO:0000256" key="8">
    <source>
        <dbReference type="HAMAP-Rule" id="MF_00295"/>
    </source>
</evidence>
<keyword evidence="6 8" id="KW-0012">Acyltransferase</keyword>
<dbReference type="NCBIfam" id="TIGR01001">
    <property type="entry name" value="metA"/>
    <property type="match status" value="1"/>
</dbReference>
<comment type="caution">
    <text evidence="8">Lacks conserved residue(s) required for the propagation of feature annotation.</text>
</comment>
<comment type="subcellular location">
    <subcellularLocation>
        <location evidence="1 8">Cytoplasm</location>
    </subcellularLocation>
</comment>
<dbReference type="RefSeq" id="WP_060932334.1">
    <property type="nucleotide sequence ID" value="NZ_KQ959850.1"/>
</dbReference>
<feature type="site" description="Important for substrate specificity" evidence="8">
    <location>
        <position position="192"/>
    </location>
</feature>
<dbReference type="EMBL" id="LSDA01000145">
    <property type="protein sequence ID" value="KXB52927.1"/>
    <property type="molecule type" value="Genomic_DNA"/>
</dbReference>
<feature type="active site" description="Acyl-thioester intermediate" evidence="8 9">
    <location>
        <position position="142"/>
    </location>
</feature>
<proteinExistence type="inferred from homology"/>
<dbReference type="GO" id="GO:0019281">
    <property type="term" value="P:L-methionine biosynthetic process from homoserine via O-succinyl-L-homoserine and cystathionine"/>
    <property type="evidence" value="ECO:0007669"/>
    <property type="project" value="InterPro"/>
</dbReference>
<organism evidence="10 11">
    <name type="scientific">Lachnoanaerobaculum saburreum</name>
    <dbReference type="NCBI Taxonomy" id="467210"/>
    <lineage>
        <taxon>Bacteria</taxon>
        <taxon>Bacillati</taxon>
        <taxon>Bacillota</taxon>
        <taxon>Clostridia</taxon>
        <taxon>Lachnospirales</taxon>
        <taxon>Lachnospiraceae</taxon>
        <taxon>Lachnoanaerobaculum</taxon>
    </lineage>
</organism>
<evidence type="ECO:0000313" key="11">
    <source>
        <dbReference type="Proteomes" id="UP000070394"/>
    </source>
</evidence>
<dbReference type="PATRIC" id="fig|467210.3.peg.2822"/>
<feature type="site" description="Important for acyl-CoA specificity" evidence="8">
    <location>
        <position position="111"/>
    </location>
</feature>
<evidence type="ECO:0000256" key="5">
    <source>
        <dbReference type="ARBA" id="ARBA00023167"/>
    </source>
</evidence>
<dbReference type="PANTHER" id="PTHR20919:SF0">
    <property type="entry name" value="HOMOSERINE O-SUCCINYLTRANSFERASE"/>
    <property type="match status" value="1"/>
</dbReference>
<dbReference type="Proteomes" id="UP000070394">
    <property type="component" value="Unassembled WGS sequence"/>
</dbReference>
<evidence type="ECO:0000256" key="4">
    <source>
        <dbReference type="ARBA" id="ARBA00022679"/>
    </source>
</evidence>
<dbReference type="PANTHER" id="PTHR20919">
    <property type="entry name" value="HOMOSERINE O-SUCCINYLTRANSFERASE"/>
    <property type="match status" value="1"/>
</dbReference>
<dbReference type="InterPro" id="IPR029062">
    <property type="entry name" value="Class_I_gatase-like"/>
</dbReference>
<dbReference type="Gene3D" id="3.40.50.880">
    <property type="match status" value="1"/>
</dbReference>
<evidence type="ECO:0000256" key="9">
    <source>
        <dbReference type="PIRSR" id="PIRSR000450-1"/>
    </source>
</evidence>
<evidence type="ECO:0000256" key="1">
    <source>
        <dbReference type="ARBA" id="ARBA00004496"/>
    </source>
</evidence>
<feature type="binding site" evidence="8">
    <location>
        <position position="163"/>
    </location>
    <ligand>
        <name>substrate</name>
    </ligand>
</feature>
<sequence>MPIKIQKGLPAKAILESENIFVMDEDRAISQDIRPLQILILNLMPIKEDTETQILRALSNTPLQVDCSFLMMKSHQSKNTSQSHLNKFYTFFDDIKTEKYDGMIITGAPVECMDYDKVNYWDELCEIMEWSKTHVTSTLHICWAAQAGLYYHFGVPKYDRAEKLTGVFTHEILKKKVPLVRSMDDYVNCPHSRNTEVRLEDILKHPELEVLAKSDEAGVLLVLNEYGSGSQVFIQGHPEYDRMTLGNEYHRDVAKGLNPALPKNYFTDNNPFSRPVLCWRNFSNTLYANWLNFYVYQNTPYELSNNFDWVI</sequence>
<dbReference type="FunFam" id="3.40.50.880:FF:000004">
    <property type="entry name" value="Homoserine O-succinyltransferase"/>
    <property type="match status" value="1"/>
</dbReference>
<evidence type="ECO:0000256" key="7">
    <source>
        <dbReference type="ARBA" id="ARBA00049043"/>
    </source>
</evidence>
<feature type="binding site" evidence="8">
    <location>
        <position position="192"/>
    </location>
    <ligand>
        <name>substrate</name>
    </ligand>
</feature>
<protein>
    <recommendedName>
        <fullName evidence="8">Homoserine O-acetyltransferase</fullName>
        <shortName evidence="8">HAT</shortName>
        <ecNumber evidence="8">2.3.1.31</ecNumber>
    </recommendedName>
    <alternativeName>
        <fullName evidence="8">Homoserine transacetylase</fullName>
        <shortName evidence="8">HTA</shortName>
    </alternativeName>
</protein>
<dbReference type="InterPro" id="IPR033752">
    <property type="entry name" value="MetA_family"/>
</dbReference>
<dbReference type="GO" id="GO:0008899">
    <property type="term" value="F:homoserine O-succinyltransferase activity"/>
    <property type="evidence" value="ECO:0007669"/>
    <property type="project" value="UniProtKB-UniRule"/>
</dbReference>
<evidence type="ECO:0000256" key="2">
    <source>
        <dbReference type="ARBA" id="ARBA00022490"/>
    </source>
</evidence>
<keyword evidence="2 8" id="KW-0963">Cytoplasm</keyword>
<dbReference type="AlphaFoldDB" id="A0A133ZBW3"/>
<comment type="similarity">
    <text evidence="8">Belongs to the MetA family.</text>
</comment>
<dbReference type="UniPathway" id="UPA00051">
    <property type="reaction ID" value="UER00074"/>
</dbReference>
<keyword evidence="3 8" id="KW-0028">Amino-acid biosynthesis</keyword>
<dbReference type="EC" id="2.3.1.31" evidence="8"/>
<dbReference type="SUPFAM" id="SSF52317">
    <property type="entry name" value="Class I glutamine amidotransferase-like"/>
    <property type="match status" value="1"/>
</dbReference>
<dbReference type="Pfam" id="PF04204">
    <property type="entry name" value="HTS"/>
    <property type="match status" value="1"/>
</dbReference>
<comment type="pathway">
    <text evidence="8">Amino-acid biosynthesis; L-methionine biosynthesis via de novo pathway; O-acetyl-L-homoserine from L-homoserine: step 1/1.</text>
</comment>
<evidence type="ECO:0000256" key="3">
    <source>
        <dbReference type="ARBA" id="ARBA00022605"/>
    </source>
</evidence>
<accession>A0A133ZBW3</accession>
<dbReference type="GO" id="GO:0004414">
    <property type="term" value="F:homoserine O-acetyltransferase activity"/>
    <property type="evidence" value="ECO:0007669"/>
    <property type="project" value="UniProtKB-EC"/>
</dbReference>
<dbReference type="OrthoDB" id="9772423at2"/>
<name>A0A133ZBW3_9FIRM</name>
<keyword evidence="5 8" id="KW-0486">Methionine biosynthesis</keyword>
<evidence type="ECO:0000256" key="6">
    <source>
        <dbReference type="ARBA" id="ARBA00023315"/>
    </source>
</evidence>
<dbReference type="HAMAP" id="MF_00295">
    <property type="entry name" value="MetA_acyltransf"/>
    <property type="match status" value="1"/>
</dbReference>
<feature type="active site" description="Proton acceptor" evidence="8">
    <location>
        <position position="237"/>
    </location>
</feature>
<dbReference type="STRING" id="467210.HMPREF1866_02845"/>
<dbReference type="CDD" id="cd03131">
    <property type="entry name" value="GATase1_HTS"/>
    <property type="match status" value="1"/>
</dbReference>
<reference evidence="11" key="1">
    <citation type="submission" date="2016-01" db="EMBL/GenBank/DDBJ databases">
        <authorList>
            <person name="Mitreva M."/>
            <person name="Pepin K.H."/>
            <person name="Mihindukulasuriya K.A."/>
            <person name="Fulton R."/>
            <person name="Fronick C."/>
            <person name="O'Laughlin M."/>
            <person name="Miner T."/>
            <person name="Herter B."/>
            <person name="Rosa B.A."/>
            <person name="Cordes M."/>
            <person name="Tomlinson C."/>
            <person name="Wollam A."/>
            <person name="Palsikar V.B."/>
            <person name="Mardis E.R."/>
            <person name="Wilson R.K."/>
        </authorList>
    </citation>
    <scope>NUCLEOTIDE SEQUENCE [LARGE SCALE GENOMIC DNA]</scope>
    <source>
        <strain evidence="11">DNF00896</strain>
    </source>
</reference>
<keyword evidence="4 8" id="KW-0808">Transferase</keyword>
<keyword evidence="11" id="KW-1185">Reference proteome</keyword>
<comment type="caution">
    <text evidence="10">The sequence shown here is derived from an EMBL/GenBank/DDBJ whole genome shotgun (WGS) entry which is preliminary data.</text>
</comment>
<dbReference type="InterPro" id="IPR005697">
    <property type="entry name" value="HST_MetA"/>
</dbReference>
<feature type="binding site" evidence="8">
    <location>
        <position position="251"/>
    </location>
    <ligand>
        <name>substrate</name>
    </ligand>
</feature>
<comment type="function">
    <text evidence="8">Transfers an acetyl group from acetyl-CoA to L-homoserine, forming acetyl-L-homoserine.</text>
</comment>
<comment type="catalytic activity">
    <reaction evidence="7 8">
        <text>L-homoserine + acetyl-CoA = O-acetyl-L-homoserine + CoA</text>
        <dbReference type="Rhea" id="RHEA:13701"/>
        <dbReference type="ChEBI" id="CHEBI:57287"/>
        <dbReference type="ChEBI" id="CHEBI:57288"/>
        <dbReference type="ChEBI" id="CHEBI:57476"/>
        <dbReference type="ChEBI" id="CHEBI:57716"/>
        <dbReference type="EC" id="2.3.1.31"/>
    </reaction>
</comment>